<dbReference type="Proteomes" id="UP001234202">
    <property type="component" value="Unassembled WGS sequence"/>
</dbReference>
<proteinExistence type="predicted"/>
<protein>
    <submittedName>
        <fullName evidence="1">Uncharacterized protein</fullName>
    </submittedName>
</protein>
<organism evidence="1 2">
    <name type="scientific">Naganishia onofrii</name>
    <dbReference type="NCBI Taxonomy" id="1851511"/>
    <lineage>
        <taxon>Eukaryota</taxon>
        <taxon>Fungi</taxon>
        <taxon>Dikarya</taxon>
        <taxon>Basidiomycota</taxon>
        <taxon>Agaricomycotina</taxon>
        <taxon>Tremellomycetes</taxon>
        <taxon>Filobasidiales</taxon>
        <taxon>Filobasidiaceae</taxon>
        <taxon>Naganishia</taxon>
    </lineage>
</organism>
<accession>A0ACC2XD77</accession>
<keyword evidence="2" id="KW-1185">Reference proteome</keyword>
<reference evidence="1" key="1">
    <citation type="submission" date="2023-04" db="EMBL/GenBank/DDBJ databases">
        <title>Draft Genome sequencing of Naganishia species isolated from polar environments using Oxford Nanopore Technology.</title>
        <authorList>
            <person name="Leo P."/>
            <person name="Venkateswaran K."/>
        </authorList>
    </citation>
    <scope>NUCLEOTIDE SEQUENCE</scope>
    <source>
        <strain evidence="1">DBVPG 5303</strain>
    </source>
</reference>
<dbReference type="EMBL" id="JASBWV010000018">
    <property type="protein sequence ID" value="KAJ9121227.1"/>
    <property type="molecule type" value="Genomic_DNA"/>
</dbReference>
<sequence>MSAKRFIDGKIFTSCDATELGLQESMLIYDGKVVCVGSETHTRAQSSKVGVSFRHSANLRCSCCPYANQLKCEIEEIDLKQRVVLPGIIDGHTHLVMLGGSLNKVNMLGLSIKEIQDALCSARYSQPECQMILGRSFLLDALGQRPHRKFLDEILPDIPVFIDSADLHSTWLNTAAIQALGITKDTPNPKGGVFEKDAHGELTGLFLETATAEYVWPYLASQLTVEDRLKYLQDTFDEYLATGVTGAVEMALEELDLKALEIFYKRHNNSLPMRITAHWLISPSGTHQDRHDRVMAAVRHKERLSNCAPWLRLAGIKIISDGVVDSCTAYCTKPYFDGTTADPIWPWAELLETVALADKHGLQVAVHAIGDAAVDMALDAFEHAIKINGDIHRLHRIEHLEVVTKDSIARLTRLGIVASLQPVHADPVYLPNWQKMVGYDERMDRAFPWSEYVEANSKVAFGSDAPTAPHHCFPNMYTATTRQSGVNPALPPSDDHRIRALAKWCVGLDVAIRNYTLGSAYACQADAYSGSLEPGKSADFCILGIDPFKDGVDTLREAQTAVVQTWLNGEIVFQKSDLE</sequence>
<gene>
    <name evidence="1" type="ORF">QFC24_004902</name>
</gene>
<evidence type="ECO:0000313" key="1">
    <source>
        <dbReference type="EMBL" id="KAJ9121227.1"/>
    </source>
</evidence>
<evidence type="ECO:0000313" key="2">
    <source>
        <dbReference type="Proteomes" id="UP001234202"/>
    </source>
</evidence>
<comment type="caution">
    <text evidence="1">The sequence shown here is derived from an EMBL/GenBank/DDBJ whole genome shotgun (WGS) entry which is preliminary data.</text>
</comment>
<name>A0ACC2XD77_9TREE</name>